<evidence type="ECO:0000313" key="2">
    <source>
        <dbReference type="EMBL" id="MQL78387.1"/>
    </source>
</evidence>
<dbReference type="EMBL" id="NMUH01000397">
    <property type="protein sequence ID" value="MQL78387.1"/>
    <property type="molecule type" value="Genomic_DNA"/>
</dbReference>
<organism evidence="2 3">
    <name type="scientific">Colocasia esculenta</name>
    <name type="common">Wild taro</name>
    <name type="synonym">Arum esculentum</name>
    <dbReference type="NCBI Taxonomy" id="4460"/>
    <lineage>
        <taxon>Eukaryota</taxon>
        <taxon>Viridiplantae</taxon>
        <taxon>Streptophyta</taxon>
        <taxon>Embryophyta</taxon>
        <taxon>Tracheophyta</taxon>
        <taxon>Spermatophyta</taxon>
        <taxon>Magnoliopsida</taxon>
        <taxon>Liliopsida</taxon>
        <taxon>Araceae</taxon>
        <taxon>Aroideae</taxon>
        <taxon>Colocasieae</taxon>
        <taxon>Colocasia</taxon>
    </lineage>
</organism>
<dbReference type="AlphaFoldDB" id="A0A843U8J2"/>
<protein>
    <submittedName>
        <fullName evidence="2">Uncharacterized protein</fullName>
    </submittedName>
</protein>
<proteinExistence type="predicted"/>
<gene>
    <name evidence="2" type="ORF">Taro_010822</name>
</gene>
<evidence type="ECO:0000313" key="3">
    <source>
        <dbReference type="Proteomes" id="UP000652761"/>
    </source>
</evidence>
<comment type="caution">
    <text evidence="2">The sequence shown here is derived from an EMBL/GenBank/DDBJ whole genome shotgun (WGS) entry which is preliminary data.</text>
</comment>
<feature type="region of interest" description="Disordered" evidence="1">
    <location>
        <begin position="312"/>
        <end position="338"/>
    </location>
</feature>
<evidence type="ECO:0000256" key="1">
    <source>
        <dbReference type="SAM" id="MobiDB-lite"/>
    </source>
</evidence>
<dbReference type="Proteomes" id="UP000652761">
    <property type="component" value="Unassembled WGS sequence"/>
</dbReference>
<name>A0A843U8J2_COLES</name>
<accession>A0A843U8J2</accession>
<keyword evidence="3" id="KW-1185">Reference proteome</keyword>
<reference evidence="2" key="1">
    <citation type="submission" date="2017-07" db="EMBL/GenBank/DDBJ databases">
        <title>Taro Niue Genome Assembly and Annotation.</title>
        <authorList>
            <person name="Atibalentja N."/>
            <person name="Keating K."/>
            <person name="Fields C.J."/>
        </authorList>
    </citation>
    <scope>NUCLEOTIDE SEQUENCE</scope>
    <source>
        <strain evidence="2">Niue_2</strain>
        <tissue evidence="2">Leaf</tissue>
    </source>
</reference>
<sequence>MSPASSHTQESACHFIEVTWVPLHRVGQEARTVGLSSPFFAPQGRIRYFSSNRGIPVIFRDSRMWVFLQISGHFCTFILHRDIPDLEWDYGPLGYEICHLNLAYQCGLLAKEILVSLPFGLLAKDLALACHCERNMLAYHFGLLAKGFDLTYHYGLLTKEGYRLAYHFGLLAKEFRLAYHFGLLAKGFDLAYRGGLLAQERLDLAYLLSLLAKGGGKYGLAYHFGLLAKRNIGPTTEKGHSLADLIGLLAKKNMIWKTFVVCWPKRYGLAYHFDLLAKDLARPTIVVYWSRKGFSLPYGLLAKMRIGLRNHQESRSREVNPSCRQNRFLGGSDMMDGQ</sequence>